<protein>
    <recommendedName>
        <fullName evidence="3">F-box domain-containing protein</fullName>
    </recommendedName>
</protein>
<keyword evidence="2" id="KW-1185">Reference proteome</keyword>
<evidence type="ECO:0008006" key="3">
    <source>
        <dbReference type="Google" id="ProtNLM"/>
    </source>
</evidence>
<reference evidence="1 2" key="1">
    <citation type="submission" date="2015-10" db="EMBL/GenBank/DDBJ databases">
        <title>Full genome of DAOMC 229536 Phialocephala scopiformis, a fungal endophyte of spruce producing the potent anti-insectan compound rugulosin.</title>
        <authorList>
            <consortium name="DOE Joint Genome Institute"/>
            <person name="Walker A.K."/>
            <person name="Frasz S.L."/>
            <person name="Seifert K.A."/>
            <person name="Miller J.D."/>
            <person name="Mondo S.J."/>
            <person name="Labutti K."/>
            <person name="Lipzen A."/>
            <person name="Dockter R."/>
            <person name="Kennedy M."/>
            <person name="Grigoriev I.V."/>
            <person name="Spatafora J.W."/>
        </authorList>
    </citation>
    <scope>NUCLEOTIDE SEQUENCE [LARGE SCALE GENOMIC DNA]</scope>
    <source>
        <strain evidence="1 2">CBS 120377</strain>
    </source>
</reference>
<dbReference type="Proteomes" id="UP000070700">
    <property type="component" value="Unassembled WGS sequence"/>
</dbReference>
<name>A0A132BD76_MOLSC</name>
<dbReference type="AlphaFoldDB" id="A0A132BD76"/>
<organism evidence="1 2">
    <name type="scientific">Mollisia scopiformis</name>
    <name type="common">Conifer needle endophyte fungus</name>
    <name type="synonym">Phialocephala scopiformis</name>
    <dbReference type="NCBI Taxonomy" id="149040"/>
    <lineage>
        <taxon>Eukaryota</taxon>
        <taxon>Fungi</taxon>
        <taxon>Dikarya</taxon>
        <taxon>Ascomycota</taxon>
        <taxon>Pezizomycotina</taxon>
        <taxon>Leotiomycetes</taxon>
        <taxon>Helotiales</taxon>
        <taxon>Mollisiaceae</taxon>
        <taxon>Mollisia</taxon>
    </lineage>
</organism>
<evidence type="ECO:0000313" key="2">
    <source>
        <dbReference type="Proteomes" id="UP000070700"/>
    </source>
</evidence>
<accession>A0A132BD76</accession>
<dbReference type="KEGG" id="psco:LY89DRAFT_760189"/>
<sequence>MSATNSRNLVSLPTEILFMIYDNADKLSRRILRKISTAFMAIRNSVFARPRRHHPLNQRERSAESTANNEYACFSCNEMLPNWYFADQAISGKKGRNKQNIESRFCIECGVSGSPGYAKGKWFYVRQKRFVLCYQCGNLGKFGRNLKEARAKAICESCNQGTESKSTVEMLEEVFAEAQNAGDGRNFGRNARQNQERSRHAPIYDEYGRPLDL</sequence>
<evidence type="ECO:0000313" key="1">
    <source>
        <dbReference type="EMBL" id="KUJ10380.1"/>
    </source>
</evidence>
<dbReference type="GeneID" id="28831224"/>
<dbReference type="OrthoDB" id="5281164at2759"/>
<gene>
    <name evidence="1" type="ORF">LY89DRAFT_760189</name>
</gene>
<proteinExistence type="predicted"/>
<dbReference type="RefSeq" id="XP_018064735.1">
    <property type="nucleotide sequence ID" value="XM_018221498.1"/>
</dbReference>
<dbReference type="InParanoid" id="A0A132BD76"/>
<dbReference type="EMBL" id="KQ947429">
    <property type="protein sequence ID" value="KUJ10380.1"/>
    <property type="molecule type" value="Genomic_DNA"/>
</dbReference>